<dbReference type="PANTHER" id="PTHR41771">
    <property type="entry name" value="MEMBRANE PROTEIN-RELATED"/>
    <property type="match status" value="1"/>
</dbReference>
<keyword evidence="1" id="KW-0472">Membrane</keyword>
<evidence type="ECO:0000313" key="2">
    <source>
        <dbReference type="EMBL" id="TDG67702.1"/>
    </source>
</evidence>
<reference evidence="2 3" key="1">
    <citation type="journal article" date="2019" name="Appl. Microbiol. Biotechnol.">
        <title>Uncovering carbohydrate metabolism through a genotype-phenotype association study of 56 lactic acid bacteria genomes.</title>
        <authorList>
            <person name="Buron-Moles G."/>
            <person name="Chailyan A."/>
            <person name="Dolejs I."/>
            <person name="Forster J."/>
            <person name="Miks M.H."/>
        </authorList>
    </citation>
    <scope>NUCLEOTIDE SEQUENCE [LARGE SCALE GENOMIC DNA]</scope>
    <source>
        <strain evidence="2 3">ATCC 700006</strain>
    </source>
</reference>
<dbReference type="STRING" id="907931.GCA_000165675_00118"/>
<feature type="transmembrane region" description="Helical" evidence="1">
    <location>
        <begin position="80"/>
        <end position="100"/>
    </location>
</feature>
<evidence type="ECO:0000256" key="1">
    <source>
        <dbReference type="SAM" id="Phobius"/>
    </source>
</evidence>
<dbReference type="Pfam" id="PF07907">
    <property type="entry name" value="YibE_F"/>
    <property type="match status" value="1"/>
</dbReference>
<feature type="transmembrane region" description="Helical" evidence="1">
    <location>
        <begin position="50"/>
        <end position="68"/>
    </location>
</feature>
<feature type="transmembrane region" description="Helical" evidence="1">
    <location>
        <begin position="221"/>
        <end position="243"/>
    </location>
</feature>
<dbReference type="AlphaFoldDB" id="A0A4R5N824"/>
<evidence type="ECO:0000313" key="3">
    <source>
        <dbReference type="Proteomes" id="UP000295681"/>
    </source>
</evidence>
<organism evidence="2 3">
    <name type="scientific">Leuconostoc fallax</name>
    <dbReference type="NCBI Taxonomy" id="1251"/>
    <lineage>
        <taxon>Bacteria</taxon>
        <taxon>Bacillati</taxon>
        <taxon>Bacillota</taxon>
        <taxon>Bacilli</taxon>
        <taxon>Lactobacillales</taxon>
        <taxon>Lactobacillaceae</taxon>
        <taxon>Leuconostoc</taxon>
    </lineage>
</organism>
<comment type="caution">
    <text evidence="2">The sequence shown here is derived from an EMBL/GenBank/DDBJ whole genome shotgun (WGS) entry which is preliminary data.</text>
</comment>
<accession>A0A4R5N824</accession>
<dbReference type="PIRSF" id="PIRSF031503">
    <property type="entry name" value="UCP031503_mp"/>
    <property type="match status" value="1"/>
</dbReference>
<dbReference type="InterPro" id="IPR012507">
    <property type="entry name" value="YibE_F"/>
</dbReference>
<evidence type="ECO:0008006" key="4">
    <source>
        <dbReference type="Google" id="ProtNLM"/>
    </source>
</evidence>
<dbReference type="RefSeq" id="WP_010008587.1">
    <property type="nucleotide sequence ID" value="NZ_JAGYGP010000001.1"/>
</dbReference>
<proteinExistence type="predicted"/>
<dbReference type="InterPro" id="IPR014564">
    <property type="entry name" value="UCP031503_TM"/>
</dbReference>
<dbReference type="Proteomes" id="UP000295681">
    <property type="component" value="Unassembled WGS sequence"/>
</dbReference>
<keyword evidence="1" id="KW-1133">Transmembrane helix</keyword>
<keyword evidence="3" id="KW-1185">Reference proteome</keyword>
<sequence>MNAIMMLMLILFVLMLLVGGKQGLRGFIGLMINFLAIFVLMILMNWQFNAYVVTIIVSIIILAVAIYLGADDPSVTNQAFLTSVIVIGILFVMAIILQWVGQFQGFATENSEELEGLSTNVGIDFGRIAITTMIISTLGAVAEAAMAIIADLNEVIERTPNISVKNLYGHARIIGGQILGTAINTLFFGVLGASLPLIIWFVRLNYAVAMFFNSKVLVVELVTMLLGMLGILLSIWLASWLVVRDFVKQKKQGILKQ</sequence>
<feature type="transmembrane region" description="Helical" evidence="1">
    <location>
        <begin position="128"/>
        <end position="152"/>
    </location>
</feature>
<gene>
    <name evidence="2" type="ORF">C5L23_001501</name>
</gene>
<dbReference type="PANTHER" id="PTHR41771:SF1">
    <property type="entry name" value="MEMBRANE PROTEIN"/>
    <property type="match status" value="1"/>
</dbReference>
<dbReference type="EMBL" id="PUFI01000015">
    <property type="protein sequence ID" value="TDG67702.1"/>
    <property type="molecule type" value="Genomic_DNA"/>
</dbReference>
<name>A0A4R5N824_9LACO</name>
<protein>
    <recommendedName>
        <fullName evidence="4">YibE/F family protein</fullName>
    </recommendedName>
</protein>
<keyword evidence="1" id="KW-0812">Transmembrane</keyword>
<feature type="transmembrane region" description="Helical" evidence="1">
    <location>
        <begin position="173"/>
        <end position="201"/>
    </location>
</feature>